<sequence>MATGSSWKMAREELVKISIADATERSTRALRAVGFTADDAATICAHIMDAQLRGYGPTGLARVLTIADRVKDKLVGSADMVVTRERPASAQLDARGAIGYLSAYRATEMAIAKAKATGGVGVVGVSDTFYAGMLSYYAEMCTRADLVALIVASAGPWVAPEGSSTARFGTNPMCIAFPSGSARPVIWDIGTSKIIHAQVKLAQLMGEQLPEGTAFDSEGHPTRDPFKALPEDGGAMAVWGGHKGSGLAIAIQLLGALAGAPAHTANNEGWGLLVIALDPEMFRPIDDFKREVDAYSETIRASKPLEGNGGPIRMPFDRSWESRERTREGGFVEVDRSVLDGLQRLVDRAAK</sequence>
<dbReference type="Pfam" id="PF02615">
    <property type="entry name" value="Ldh_2"/>
    <property type="match status" value="1"/>
</dbReference>
<reference evidence="4 5" key="1">
    <citation type="submission" date="2016-04" db="EMBL/GenBank/DDBJ databases">
        <title>Draft genome of Fonsecaea erecta CBS 125763.</title>
        <authorList>
            <person name="Weiss V.A."/>
            <person name="Vicente V.A."/>
            <person name="Raittz R.T."/>
            <person name="Moreno L.F."/>
            <person name="De Souza E.M."/>
            <person name="Pedrosa F.O."/>
            <person name="Steffens M.B."/>
            <person name="Faoro H."/>
            <person name="Tadra-Sfeir M.Z."/>
            <person name="Najafzadeh M.J."/>
            <person name="Felipe M.S."/>
            <person name="Teixeira M."/>
            <person name="Sun J."/>
            <person name="Xi L."/>
            <person name="Gomes R."/>
            <person name="De Azevedo C.M."/>
            <person name="Salgado C.G."/>
            <person name="Da Silva M.B."/>
            <person name="Nascimento M.F."/>
            <person name="Queiroz-Telles F."/>
            <person name="Attili D.S."/>
            <person name="Gorbushina A."/>
        </authorList>
    </citation>
    <scope>NUCLEOTIDE SEQUENCE [LARGE SCALE GENOMIC DNA]</scope>
    <source>
        <strain evidence="4 5">CBS 125763</strain>
    </source>
</reference>
<accession>A0A178ZCZ3</accession>
<feature type="compositionally biased region" description="Basic and acidic residues" evidence="3">
    <location>
        <begin position="315"/>
        <end position="328"/>
    </location>
</feature>
<dbReference type="InterPro" id="IPR003767">
    <property type="entry name" value="Malate/L-lactate_DH-like"/>
</dbReference>
<evidence type="ECO:0000256" key="3">
    <source>
        <dbReference type="SAM" id="MobiDB-lite"/>
    </source>
</evidence>
<comment type="similarity">
    <text evidence="1">Belongs to the LDH2/MDH2 oxidoreductase family.</text>
</comment>
<dbReference type="RefSeq" id="XP_018691014.1">
    <property type="nucleotide sequence ID" value="XM_018839893.1"/>
</dbReference>
<keyword evidence="2" id="KW-0560">Oxidoreductase</keyword>
<dbReference type="SUPFAM" id="SSF89733">
    <property type="entry name" value="L-sulfolactate dehydrogenase-like"/>
    <property type="match status" value="1"/>
</dbReference>
<dbReference type="InterPro" id="IPR043144">
    <property type="entry name" value="Mal/L-sulf/L-lact_DH-like_ah"/>
</dbReference>
<dbReference type="GeneID" id="30012553"/>
<gene>
    <name evidence="4" type="ORF">AYL99_08385</name>
</gene>
<evidence type="ECO:0008006" key="6">
    <source>
        <dbReference type="Google" id="ProtNLM"/>
    </source>
</evidence>
<organism evidence="4 5">
    <name type="scientific">Fonsecaea erecta</name>
    <dbReference type="NCBI Taxonomy" id="1367422"/>
    <lineage>
        <taxon>Eukaryota</taxon>
        <taxon>Fungi</taxon>
        <taxon>Dikarya</taxon>
        <taxon>Ascomycota</taxon>
        <taxon>Pezizomycotina</taxon>
        <taxon>Eurotiomycetes</taxon>
        <taxon>Chaetothyriomycetidae</taxon>
        <taxon>Chaetothyriales</taxon>
        <taxon>Herpotrichiellaceae</taxon>
        <taxon>Fonsecaea</taxon>
    </lineage>
</organism>
<name>A0A178ZCZ3_9EURO</name>
<dbReference type="Gene3D" id="3.30.1370.60">
    <property type="entry name" value="Hypothetical oxidoreductase yiak, domain 2"/>
    <property type="match status" value="1"/>
</dbReference>
<protein>
    <recommendedName>
        <fullName evidence="6">Ldh family oxidoreductase</fullName>
    </recommendedName>
</protein>
<dbReference type="PANTHER" id="PTHR11091">
    <property type="entry name" value="OXIDOREDUCTASE-RELATED"/>
    <property type="match status" value="1"/>
</dbReference>
<dbReference type="Gene3D" id="1.10.1530.10">
    <property type="match status" value="1"/>
</dbReference>
<evidence type="ECO:0000313" key="5">
    <source>
        <dbReference type="Proteomes" id="UP000078343"/>
    </source>
</evidence>
<dbReference type="PANTHER" id="PTHR11091:SF0">
    <property type="entry name" value="MALATE DEHYDROGENASE"/>
    <property type="match status" value="1"/>
</dbReference>
<dbReference type="AlphaFoldDB" id="A0A178ZCZ3"/>
<feature type="region of interest" description="Disordered" evidence="3">
    <location>
        <begin position="302"/>
        <end position="328"/>
    </location>
</feature>
<proteinExistence type="inferred from homology"/>
<dbReference type="STRING" id="1367422.A0A178ZCZ3"/>
<dbReference type="Proteomes" id="UP000078343">
    <property type="component" value="Unassembled WGS sequence"/>
</dbReference>
<dbReference type="GO" id="GO:0016491">
    <property type="term" value="F:oxidoreductase activity"/>
    <property type="evidence" value="ECO:0007669"/>
    <property type="project" value="UniProtKB-KW"/>
</dbReference>
<comment type="caution">
    <text evidence="4">The sequence shown here is derived from an EMBL/GenBank/DDBJ whole genome shotgun (WGS) entry which is preliminary data.</text>
</comment>
<evidence type="ECO:0000256" key="1">
    <source>
        <dbReference type="ARBA" id="ARBA00006056"/>
    </source>
</evidence>
<dbReference type="EMBL" id="LVYI01000007">
    <property type="protein sequence ID" value="OAP57647.1"/>
    <property type="molecule type" value="Genomic_DNA"/>
</dbReference>
<dbReference type="InterPro" id="IPR036111">
    <property type="entry name" value="Mal/L-sulfo/L-lacto_DH-like_sf"/>
</dbReference>
<evidence type="ECO:0000256" key="2">
    <source>
        <dbReference type="ARBA" id="ARBA00023002"/>
    </source>
</evidence>
<dbReference type="InterPro" id="IPR043143">
    <property type="entry name" value="Mal/L-sulf/L-lact_DH-like_NADP"/>
</dbReference>
<dbReference type="OrthoDB" id="7881616at2759"/>
<evidence type="ECO:0000313" key="4">
    <source>
        <dbReference type="EMBL" id="OAP57647.1"/>
    </source>
</evidence>
<keyword evidence="5" id="KW-1185">Reference proteome</keyword>